<organism evidence="3 4">
    <name type="scientific">Diploptera punctata</name>
    <name type="common">Pacific beetle cockroach</name>
    <dbReference type="NCBI Taxonomy" id="6984"/>
    <lineage>
        <taxon>Eukaryota</taxon>
        <taxon>Metazoa</taxon>
        <taxon>Ecdysozoa</taxon>
        <taxon>Arthropoda</taxon>
        <taxon>Hexapoda</taxon>
        <taxon>Insecta</taxon>
        <taxon>Pterygota</taxon>
        <taxon>Neoptera</taxon>
        <taxon>Polyneoptera</taxon>
        <taxon>Dictyoptera</taxon>
        <taxon>Blattodea</taxon>
        <taxon>Blaberoidea</taxon>
        <taxon>Blaberidae</taxon>
        <taxon>Diplopterinae</taxon>
        <taxon>Diploptera</taxon>
    </lineage>
</organism>
<protein>
    <recommendedName>
        <fullName evidence="5">D-beta-hydroxybutyrate dehydrogenase, mitochondrial</fullName>
    </recommendedName>
</protein>
<dbReference type="Proteomes" id="UP001233999">
    <property type="component" value="Unassembled WGS sequence"/>
</dbReference>
<dbReference type="AlphaFoldDB" id="A0AAD7ZGE1"/>
<keyword evidence="2" id="KW-0812">Transmembrane</keyword>
<feature type="non-terminal residue" evidence="3">
    <location>
        <position position="1"/>
    </location>
</feature>
<dbReference type="PANTHER" id="PTHR43313:SF36">
    <property type="entry name" value="D-BETA-HYDROXYBUTYRATE DEHYDROGENASE, MITOCHONDRIAL"/>
    <property type="match status" value="1"/>
</dbReference>
<evidence type="ECO:0000256" key="2">
    <source>
        <dbReference type="SAM" id="Phobius"/>
    </source>
</evidence>
<gene>
    <name evidence="3" type="ORF">L9F63_004222</name>
</gene>
<accession>A0AAD7ZGE1</accession>
<dbReference type="InterPro" id="IPR002347">
    <property type="entry name" value="SDR_fam"/>
</dbReference>
<name>A0AAD7ZGE1_DIPPU</name>
<sequence>MDFNQVDLSLDGIYRAVSKGLQVAVGSTVLLVILRNLLVIPVLGSLCSCSAFLLFTIIGTAYGFYLDTLKISLKNKGVLITGCDSGFGYDLALRLERMGAVVFAGCLNTEQGGGKDLKKMNLKNLHAIQFNVISESDLSIAVEYVNKHLPTGGLWGIVNNAGLSTFGFVEWVPISTCKKLMDVNVWGMIRVIQAFLPLVRESKGRVVNMSSGLSRFSFANRSTYGITKFAVQPLCDCLRYEMRRWGVNVSVIEPGNFVNATGIFTTDVIRKQAADLWEQMSDRVKKDYTKDYYDNLINNMIKYSTVG</sequence>
<dbReference type="Gene3D" id="3.40.50.720">
    <property type="entry name" value="NAD(P)-binding Rossmann-like Domain"/>
    <property type="match status" value="1"/>
</dbReference>
<dbReference type="PROSITE" id="PS00061">
    <property type="entry name" value="ADH_SHORT"/>
    <property type="match status" value="1"/>
</dbReference>
<dbReference type="GO" id="GO:0016491">
    <property type="term" value="F:oxidoreductase activity"/>
    <property type="evidence" value="ECO:0007669"/>
    <property type="project" value="UniProtKB-KW"/>
</dbReference>
<dbReference type="InterPro" id="IPR020904">
    <property type="entry name" value="Sc_DH/Rdtase_CS"/>
</dbReference>
<dbReference type="GO" id="GO:0008202">
    <property type="term" value="P:steroid metabolic process"/>
    <property type="evidence" value="ECO:0007669"/>
    <property type="project" value="TreeGrafter"/>
</dbReference>
<dbReference type="SUPFAM" id="SSF51735">
    <property type="entry name" value="NAD(P)-binding Rossmann-fold domains"/>
    <property type="match status" value="1"/>
</dbReference>
<dbReference type="EMBL" id="JASPKZ010008359">
    <property type="protein sequence ID" value="KAJ9580149.1"/>
    <property type="molecule type" value="Genomic_DNA"/>
</dbReference>
<dbReference type="InterPro" id="IPR036291">
    <property type="entry name" value="NAD(P)-bd_dom_sf"/>
</dbReference>
<evidence type="ECO:0000313" key="4">
    <source>
        <dbReference type="Proteomes" id="UP001233999"/>
    </source>
</evidence>
<feature type="transmembrane region" description="Helical" evidence="2">
    <location>
        <begin position="40"/>
        <end position="66"/>
    </location>
</feature>
<dbReference type="PANTHER" id="PTHR43313">
    <property type="entry name" value="SHORT-CHAIN DEHYDROGENASE/REDUCTASE FAMILY 9C"/>
    <property type="match status" value="1"/>
</dbReference>
<evidence type="ECO:0000313" key="3">
    <source>
        <dbReference type="EMBL" id="KAJ9580149.1"/>
    </source>
</evidence>
<dbReference type="Pfam" id="PF00106">
    <property type="entry name" value="adh_short"/>
    <property type="match status" value="1"/>
</dbReference>
<comment type="caution">
    <text evidence="3">The sequence shown here is derived from an EMBL/GenBank/DDBJ whole genome shotgun (WGS) entry which is preliminary data.</text>
</comment>
<reference evidence="3" key="2">
    <citation type="submission" date="2023-05" db="EMBL/GenBank/DDBJ databases">
        <authorList>
            <person name="Fouks B."/>
        </authorList>
    </citation>
    <scope>NUCLEOTIDE SEQUENCE</scope>
    <source>
        <strain evidence="3">Stay&amp;Tobe</strain>
        <tissue evidence="3">Testes</tissue>
    </source>
</reference>
<dbReference type="PRINTS" id="PR00081">
    <property type="entry name" value="GDHRDH"/>
</dbReference>
<evidence type="ECO:0000256" key="1">
    <source>
        <dbReference type="ARBA" id="ARBA00023002"/>
    </source>
</evidence>
<feature type="transmembrane region" description="Helical" evidence="2">
    <location>
        <begin position="12"/>
        <end position="34"/>
    </location>
</feature>
<proteinExistence type="predicted"/>
<reference evidence="3" key="1">
    <citation type="journal article" date="2023" name="IScience">
        <title>Live-bearing cockroach genome reveals convergent evolutionary mechanisms linked to viviparity in insects and beyond.</title>
        <authorList>
            <person name="Fouks B."/>
            <person name="Harrison M.C."/>
            <person name="Mikhailova A.A."/>
            <person name="Marchal E."/>
            <person name="English S."/>
            <person name="Carruthers M."/>
            <person name="Jennings E.C."/>
            <person name="Chiamaka E.L."/>
            <person name="Frigard R.A."/>
            <person name="Pippel M."/>
            <person name="Attardo G.M."/>
            <person name="Benoit J.B."/>
            <person name="Bornberg-Bauer E."/>
            <person name="Tobe S.S."/>
        </authorList>
    </citation>
    <scope>NUCLEOTIDE SEQUENCE</scope>
    <source>
        <strain evidence="3">Stay&amp;Tobe</strain>
    </source>
</reference>
<keyword evidence="4" id="KW-1185">Reference proteome</keyword>
<keyword evidence="1" id="KW-0560">Oxidoreductase</keyword>
<evidence type="ECO:0008006" key="5">
    <source>
        <dbReference type="Google" id="ProtNLM"/>
    </source>
</evidence>
<feature type="non-terminal residue" evidence="3">
    <location>
        <position position="307"/>
    </location>
</feature>
<keyword evidence="2" id="KW-0472">Membrane</keyword>
<keyword evidence="2" id="KW-1133">Transmembrane helix</keyword>